<dbReference type="Gene3D" id="3.20.20.80">
    <property type="entry name" value="Glycosidases"/>
    <property type="match status" value="1"/>
</dbReference>
<dbReference type="GO" id="GO:0008422">
    <property type="term" value="F:beta-glucosidase activity"/>
    <property type="evidence" value="ECO:0007669"/>
    <property type="project" value="TreeGrafter"/>
</dbReference>
<protein>
    <submittedName>
        <fullName evidence="3">Variant 6, putative beta-glucosidase 5</fullName>
    </submittedName>
</protein>
<name>A0A9D5A386_PEA</name>
<dbReference type="InterPro" id="IPR001360">
    <property type="entry name" value="Glyco_hydro_1"/>
</dbReference>
<dbReference type="PANTHER" id="PTHR10353:SF208">
    <property type="entry name" value="GLYCOSIDE HYDROLASE FAMILY 1 PROTEIN"/>
    <property type="match status" value="1"/>
</dbReference>
<feature type="non-terminal residue" evidence="3">
    <location>
        <position position="1"/>
    </location>
</feature>
<dbReference type="Gramene" id="Psat07G0714300-T6">
    <property type="protein sequence ID" value="KAI5392633.1"/>
    <property type="gene ID" value="KIW84_077143"/>
</dbReference>
<evidence type="ECO:0000256" key="1">
    <source>
        <dbReference type="ARBA" id="ARBA00010838"/>
    </source>
</evidence>
<dbReference type="Pfam" id="PF00232">
    <property type="entry name" value="Glyco_hydro_1"/>
    <property type="match status" value="1"/>
</dbReference>
<comment type="caution">
    <text evidence="3">The sequence shown here is derived from an EMBL/GenBank/DDBJ whole genome shotgun (WGS) entry which is preliminary data.</text>
</comment>
<dbReference type="SUPFAM" id="SSF51445">
    <property type="entry name" value="(Trans)glycosidases"/>
    <property type="match status" value="1"/>
</dbReference>
<dbReference type="Proteomes" id="UP001058974">
    <property type="component" value="Chromosome 7"/>
</dbReference>
<comment type="similarity">
    <text evidence="1 2">Belongs to the glycosyl hydrolase 1 family.</text>
</comment>
<dbReference type="PANTHER" id="PTHR10353">
    <property type="entry name" value="GLYCOSYL HYDROLASE"/>
    <property type="match status" value="1"/>
</dbReference>
<dbReference type="InterPro" id="IPR017853">
    <property type="entry name" value="GH"/>
</dbReference>
<keyword evidence="4" id="KW-1185">Reference proteome</keyword>
<dbReference type="PRINTS" id="PR00131">
    <property type="entry name" value="GLHYDRLASE1"/>
</dbReference>
<dbReference type="EMBL" id="JAMSHJ010000007">
    <property type="protein sequence ID" value="KAI5392633.1"/>
    <property type="molecule type" value="Genomic_DNA"/>
</dbReference>
<evidence type="ECO:0000256" key="2">
    <source>
        <dbReference type="RuleBase" id="RU003690"/>
    </source>
</evidence>
<organism evidence="3 4">
    <name type="scientific">Pisum sativum</name>
    <name type="common">Garden pea</name>
    <name type="synonym">Lathyrus oleraceus</name>
    <dbReference type="NCBI Taxonomy" id="3888"/>
    <lineage>
        <taxon>Eukaryota</taxon>
        <taxon>Viridiplantae</taxon>
        <taxon>Streptophyta</taxon>
        <taxon>Embryophyta</taxon>
        <taxon>Tracheophyta</taxon>
        <taxon>Spermatophyta</taxon>
        <taxon>Magnoliopsida</taxon>
        <taxon>eudicotyledons</taxon>
        <taxon>Gunneridae</taxon>
        <taxon>Pentapetalae</taxon>
        <taxon>rosids</taxon>
        <taxon>fabids</taxon>
        <taxon>Fabales</taxon>
        <taxon>Fabaceae</taxon>
        <taxon>Papilionoideae</taxon>
        <taxon>50 kb inversion clade</taxon>
        <taxon>NPAAA clade</taxon>
        <taxon>Hologalegina</taxon>
        <taxon>IRL clade</taxon>
        <taxon>Fabeae</taxon>
        <taxon>Lathyrus</taxon>
    </lineage>
</organism>
<accession>A0A9D5A386</accession>
<proteinExistence type="inferred from homology"/>
<evidence type="ECO:0000313" key="3">
    <source>
        <dbReference type="EMBL" id="KAI5392633.1"/>
    </source>
</evidence>
<evidence type="ECO:0000313" key="4">
    <source>
        <dbReference type="Proteomes" id="UP001058974"/>
    </source>
</evidence>
<gene>
    <name evidence="3" type="ORF">KIW84_077143</name>
</gene>
<dbReference type="AlphaFoldDB" id="A0A9D5A386"/>
<dbReference type="GO" id="GO:0005975">
    <property type="term" value="P:carbohydrate metabolic process"/>
    <property type="evidence" value="ECO:0007669"/>
    <property type="project" value="InterPro"/>
</dbReference>
<reference evidence="3 4" key="1">
    <citation type="journal article" date="2022" name="Nat. Genet.">
        <title>Improved pea reference genome and pan-genome highlight genomic features and evolutionary characteristics.</title>
        <authorList>
            <person name="Yang T."/>
            <person name="Liu R."/>
            <person name="Luo Y."/>
            <person name="Hu S."/>
            <person name="Wang D."/>
            <person name="Wang C."/>
            <person name="Pandey M.K."/>
            <person name="Ge S."/>
            <person name="Xu Q."/>
            <person name="Li N."/>
            <person name="Li G."/>
            <person name="Huang Y."/>
            <person name="Saxena R.K."/>
            <person name="Ji Y."/>
            <person name="Li M."/>
            <person name="Yan X."/>
            <person name="He Y."/>
            <person name="Liu Y."/>
            <person name="Wang X."/>
            <person name="Xiang C."/>
            <person name="Varshney R.K."/>
            <person name="Ding H."/>
            <person name="Gao S."/>
            <person name="Zong X."/>
        </authorList>
    </citation>
    <scope>NUCLEOTIDE SEQUENCE [LARGE SCALE GENOMIC DNA]</scope>
    <source>
        <strain evidence="3 4">cv. Zhongwan 6</strain>
    </source>
</reference>
<sequence>GQQTSRNSSLDDWSRVKSMHVYIGSLLDMLRNGLNIRGYFVWAFLDVFELLYGYEKSFGLYYIDLKDPTLRRQPKLSSVWYSNFLNNRTMDSKISMKIEENSFLLSPNPPLMHATT</sequence>